<dbReference type="InterPro" id="IPR049142">
    <property type="entry name" value="MS_channel_1st"/>
</dbReference>
<feature type="transmembrane region" description="Helical" evidence="7">
    <location>
        <begin position="12"/>
        <end position="30"/>
    </location>
</feature>
<dbReference type="InterPro" id="IPR006685">
    <property type="entry name" value="MscS_channel_2nd"/>
</dbReference>
<dbReference type="Proteomes" id="UP000019141">
    <property type="component" value="Unassembled WGS sequence"/>
</dbReference>
<dbReference type="SUPFAM" id="SSF82861">
    <property type="entry name" value="Mechanosensitive channel protein MscS (YggB), transmembrane region"/>
    <property type="match status" value="1"/>
</dbReference>
<evidence type="ECO:0000256" key="5">
    <source>
        <dbReference type="ARBA" id="ARBA00022989"/>
    </source>
</evidence>
<dbReference type="InterPro" id="IPR010920">
    <property type="entry name" value="LSM_dom_sf"/>
</dbReference>
<evidence type="ECO:0000256" key="6">
    <source>
        <dbReference type="ARBA" id="ARBA00023136"/>
    </source>
</evidence>
<evidence type="ECO:0000256" key="7">
    <source>
        <dbReference type="SAM" id="Phobius"/>
    </source>
</evidence>
<dbReference type="Pfam" id="PF05552">
    <property type="entry name" value="MS_channel_1st_1"/>
    <property type="match status" value="1"/>
</dbReference>
<dbReference type="InterPro" id="IPR011014">
    <property type="entry name" value="MscS_channel_TM-2"/>
</dbReference>
<dbReference type="EMBL" id="AZHW01001245">
    <property type="protein sequence ID" value="ETW93392.1"/>
    <property type="molecule type" value="Genomic_DNA"/>
</dbReference>
<protein>
    <recommendedName>
        <fullName evidence="13">Mechanosensitive ion channel protein</fullName>
    </recommendedName>
</protein>
<evidence type="ECO:0000256" key="1">
    <source>
        <dbReference type="ARBA" id="ARBA00004651"/>
    </source>
</evidence>
<name>W4L5S4_ENTF1</name>
<dbReference type="SUPFAM" id="SSF82689">
    <property type="entry name" value="Mechanosensitive channel protein MscS (YggB), C-terminal domain"/>
    <property type="match status" value="1"/>
</dbReference>
<dbReference type="PANTHER" id="PTHR30221">
    <property type="entry name" value="SMALL-CONDUCTANCE MECHANOSENSITIVE CHANNEL"/>
    <property type="match status" value="1"/>
</dbReference>
<keyword evidence="6 7" id="KW-0472">Membrane</keyword>
<dbReference type="InterPro" id="IPR049278">
    <property type="entry name" value="MS_channel_C"/>
</dbReference>
<dbReference type="GO" id="GO:0008381">
    <property type="term" value="F:mechanosensitive monoatomic ion channel activity"/>
    <property type="evidence" value="ECO:0007669"/>
    <property type="project" value="InterPro"/>
</dbReference>
<comment type="similarity">
    <text evidence="2">Belongs to the MscS (TC 1.A.23) family.</text>
</comment>
<comment type="subcellular location">
    <subcellularLocation>
        <location evidence="1">Cell membrane</location>
        <topology evidence="1">Multi-pass membrane protein</topology>
    </subcellularLocation>
</comment>
<evidence type="ECO:0000313" key="12">
    <source>
        <dbReference type="Proteomes" id="UP000019141"/>
    </source>
</evidence>
<evidence type="ECO:0008006" key="13">
    <source>
        <dbReference type="Google" id="ProtNLM"/>
    </source>
</evidence>
<keyword evidence="5 7" id="KW-1133">Transmembrane helix</keyword>
<feature type="domain" description="Mechanosensitive ion channel transmembrane helices 2/3" evidence="10">
    <location>
        <begin position="58"/>
        <end position="98"/>
    </location>
</feature>
<feature type="transmembrane region" description="Helical" evidence="7">
    <location>
        <begin position="51"/>
        <end position="76"/>
    </location>
</feature>
<dbReference type="Pfam" id="PF21082">
    <property type="entry name" value="MS_channel_3rd"/>
    <property type="match status" value="1"/>
</dbReference>
<reference evidence="11 12" key="1">
    <citation type="journal article" date="2014" name="Nature">
        <title>An environmental bacterial taxon with a large and distinct metabolic repertoire.</title>
        <authorList>
            <person name="Wilson M.C."/>
            <person name="Mori T."/>
            <person name="Ruckert C."/>
            <person name="Uria A.R."/>
            <person name="Helf M.J."/>
            <person name="Takada K."/>
            <person name="Gernert C."/>
            <person name="Steffens U.A."/>
            <person name="Heycke N."/>
            <person name="Schmitt S."/>
            <person name="Rinke C."/>
            <person name="Helfrich E.J."/>
            <person name="Brachmann A.O."/>
            <person name="Gurgui C."/>
            <person name="Wakimoto T."/>
            <person name="Kracht M."/>
            <person name="Crusemann M."/>
            <person name="Hentschel U."/>
            <person name="Abe I."/>
            <person name="Matsunaga S."/>
            <person name="Kalinowski J."/>
            <person name="Takeyama H."/>
            <person name="Piel J."/>
        </authorList>
    </citation>
    <scope>NUCLEOTIDE SEQUENCE [LARGE SCALE GENOMIC DNA]</scope>
    <source>
        <strain evidence="12">TSY1</strain>
    </source>
</reference>
<dbReference type="PANTHER" id="PTHR30221:SF1">
    <property type="entry name" value="SMALL-CONDUCTANCE MECHANOSENSITIVE CHANNEL"/>
    <property type="match status" value="1"/>
</dbReference>
<feature type="transmembrane region" description="Helical" evidence="7">
    <location>
        <begin position="82"/>
        <end position="113"/>
    </location>
</feature>
<dbReference type="InterPro" id="IPR011066">
    <property type="entry name" value="MscS_channel_C_sf"/>
</dbReference>
<dbReference type="GO" id="GO:0005886">
    <property type="term" value="C:plasma membrane"/>
    <property type="evidence" value="ECO:0007669"/>
    <property type="project" value="UniProtKB-SubCell"/>
</dbReference>
<feature type="domain" description="Mechanosensitive ion channel MscS C-terminal" evidence="9">
    <location>
        <begin position="172"/>
        <end position="254"/>
    </location>
</feature>
<dbReference type="InterPro" id="IPR008910">
    <property type="entry name" value="MSC_TM_helix"/>
</dbReference>
<organism evidence="11 12">
    <name type="scientific">Entotheonella factor</name>
    <dbReference type="NCBI Taxonomy" id="1429438"/>
    <lineage>
        <taxon>Bacteria</taxon>
        <taxon>Pseudomonadati</taxon>
        <taxon>Nitrospinota/Tectimicrobiota group</taxon>
        <taxon>Candidatus Tectimicrobiota</taxon>
        <taxon>Candidatus Entotheonellia</taxon>
        <taxon>Candidatus Entotheonellales</taxon>
        <taxon>Candidatus Entotheonellaceae</taxon>
        <taxon>Candidatus Entotheonella</taxon>
    </lineage>
</organism>
<dbReference type="Pfam" id="PF00924">
    <property type="entry name" value="MS_channel_2nd"/>
    <property type="match status" value="1"/>
</dbReference>
<dbReference type="Gene3D" id="2.30.30.60">
    <property type="match status" value="1"/>
</dbReference>
<dbReference type="SUPFAM" id="SSF50182">
    <property type="entry name" value="Sm-like ribonucleoproteins"/>
    <property type="match status" value="1"/>
</dbReference>
<gene>
    <name evidence="11" type="ORF">ETSY1_39445</name>
</gene>
<evidence type="ECO:0000313" key="11">
    <source>
        <dbReference type="EMBL" id="ETW93392.1"/>
    </source>
</evidence>
<keyword evidence="4 7" id="KW-0812">Transmembrane</keyword>
<comment type="caution">
    <text evidence="11">The sequence shown here is derived from an EMBL/GenBank/DDBJ whole genome shotgun (WGS) entry which is preliminary data.</text>
</comment>
<dbReference type="Gene3D" id="1.10.287.1260">
    <property type="match status" value="1"/>
</dbReference>
<feature type="domain" description="Mechanosensitive ion channel MscS" evidence="8">
    <location>
        <begin position="100"/>
        <end position="165"/>
    </location>
</feature>
<dbReference type="Gene3D" id="3.30.70.100">
    <property type="match status" value="1"/>
</dbReference>
<evidence type="ECO:0000259" key="9">
    <source>
        <dbReference type="Pfam" id="PF21082"/>
    </source>
</evidence>
<evidence type="ECO:0000256" key="4">
    <source>
        <dbReference type="ARBA" id="ARBA00022692"/>
    </source>
</evidence>
<keyword evidence="12" id="KW-1185">Reference proteome</keyword>
<keyword evidence="3" id="KW-1003">Cell membrane</keyword>
<dbReference type="Pfam" id="PF21088">
    <property type="entry name" value="MS_channel_1st"/>
    <property type="match status" value="1"/>
</dbReference>
<sequence length="289" mass="31345">MEAILAFFEAYSPLKSLLLAVVIVIVGRWLSRVLSRLIARAMTAAQIEQTVINFISHITSIAVMVFAILAALARLGLETTSILAVLGAAGLAIGLALQGSLSNLSAGFLIIIFRPFKQGDFIDAGGAQGTVQEIQMLTTVVHTPENLRQIVPNSDILGGVITNYSANETRRIDLTVGVSYDDDVRQVKQVLETLATEDPLVLETPAPFIAVSNFGDSSVDFVVRVWVNRPDFRQVRFGLPEQIKLAFDAHGITIPYPQRDVHLRHGAMPNRVSQGAHAAGQEQNADHSQ</sequence>
<evidence type="ECO:0000256" key="2">
    <source>
        <dbReference type="ARBA" id="ARBA00008017"/>
    </source>
</evidence>
<dbReference type="AlphaFoldDB" id="W4L5S4"/>
<accession>W4L5S4</accession>
<evidence type="ECO:0000259" key="8">
    <source>
        <dbReference type="Pfam" id="PF00924"/>
    </source>
</evidence>
<evidence type="ECO:0000256" key="3">
    <source>
        <dbReference type="ARBA" id="ARBA00022475"/>
    </source>
</evidence>
<proteinExistence type="inferred from homology"/>
<dbReference type="InterPro" id="IPR023408">
    <property type="entry name" value="MscS_beta-dom_sf"/>
</dbReference>
<dbReference type="InterPro" id="IPR045275">
    <property type="entry name" value="MscS_archaea/bacteria_type"/>
</dbReference>
<evidence type="ECO:0000259" key="10">
    <source>
        <dbReference type="Pfam" id="PF21088"/>
    </source>
</evidence>
<dbReference type="HOGENOM" id="CLU_037945_1_1_7"/>